<dbReference type="Proteomes" id="UP001205566">
    <property type="component" value="Unassembled WGS sequence"/>
</dbReference>
<keyword evidence="1" id="KW-0488">Methylation</keyword>
<reference evidence="3" key="1">
    <citation type="thesis" date="2020" institute="Technische Universitat Dresden" country="Dresden, Germany">
        <title>The Agarolytic System of Microbulbifer elongatus PORT2, Isolated from Batu Karas, Pangandaran West Java Indonesia.</title>
        <authorList>
            <person name="Anggraeni S.R."/>
        </authorList>
    </citation>
    <scope>NUCLEOTIDE SEQUENCE</scope>
    <source>
        <strain evidence="3">PORT2</strain>
    </source>
</reference>
<protein>
    <submittedName>
        <fullName evidence="3">Type IV pilin protein</fullName>
    </submittedName>
</protein>
<keyword evidence="2" id="KW-0472">Membrane</keyword>
<dbReference type="Gene3D" id="3.30.700.10">
    <property type="entry name" value="Glycoprotein, Type 4 Pilin"/>
    <property type="match status" value="1"/>
</dbReference>
<keyword evidence="2" id="KW-1133">Transmembrane helix</keyword>
<comment type="caution">
    <text evidence="3">The sequence shown here is derived from an EMBL/GenBank/DDBJ whole genome shotgun (WGS) entry which is preliminary data.</text>
</comment>
<keyword evidence="4" id="KW-1185">Reference proteome</keyword>
<dbReference type="PRINTS" id="PR00813">
    <property type="entry name" value="BCTERIALGSPG"/>
</dbReference>
<name>A0ABT1P3S7_9GAMM</name>
<proteinExistence type="predicted"/>
<dbReference type="NCBIfam" id="TIGR02532">
    <property type="entry name" value="IV_pilin_GFxxxE"/>
    <property type="match status" value="1"/>
</dbReference>
<evidence type="ECO:0000313" key="4">
    <source>
        <dbReference type="Proteomes" id="UP001205566"/>
    </source>
</evidence>
<evidence type="ECO:0000313" key="3">
    <source>
        <dbReference type="EMBL" id="MCQ3830768.1"/>
    </source>
</evidence>
<dbReference type="EMBL" id="JACASI010000039">
    <property type="protein sequence ID" value="MCQ3830768.1"/>
    <property type="molecule type" value="Genomic_DNA"/>
</dbReference>
<keyword evidence="2" id="KW-0812">Transmembrane</keyword>
<accession>A0ABT1P3S7</accession>
<feature type="transmembrane region" description="Helical" evidence="2">
    <location>
        <begin position="12"/>
        <end position="30"/>
    </location>
</feature>
<dbReference type="SUPFAM" id="SSF54523">
    <property type="entry name" value="Pili subunits"/>
    <property type="match status" value="1"/>
</dbReference>
<evidence type="ECO:0000256" key="2">
    <source>
        <dbReference type="SAM" id="Phobius"/>
    </source>
</evidence>
<dbReference type="InterPro" id="IPR012902">
    <property type="entry name" value="N_methyl_site"/>
</dbReference>
<dbReference type="Pfam" id="PF07963">
    <property type="entry name" value="N_methyl"/>
    <property type="match status" value="1"/>
</dbReference>
<dbReference type="InterPro" id="IPR031982">
    <property type="entry name" value="PilE-like"/>
</dbReference>
<dbReference type="PROSITE" id="PS00409">
    <property type="entry name" value="PROKAR_NTER_METHYL"/>
    <property type="match status" value="1"/>
</dbReference>
<dbReference type="InterPro" id="IPR000983">
    <property type="entry name" value="Bac_GSPG_pilin"/>
</dbReference>
<gene>
    <name evidence="3" type="ORF">HXX02_15125</name>
</gene>
<organism evidence="3 4">
    <name type="scientific">Microbulbifer elongatus</name>
    <dbReference type="NCBI Taxonomy" id="86173"/>
    <lineage>
        <taxon>Bacteria</taxon>
        <taxon>Pseudomonadati</taxon>
        <taxon>Pseudomonadota</taxon>
        <taxon>Gammaproteobacteria</taxon>
        <taxon>Cellvibrionales</taxon>
        <taxon>Microbulbiferaceae</taxon>
        <taxon>Microbulbifer</taxon>
    </lineage>
</organism>
<sequence length="148" mass="15751">MKKQQGFSLIELMIVVAIIGILAGIAWPSYQDHVKSSRRADAQGALMGLAQAMEQYFTENGTYTGAADGSNVPQIFATEAPLDGGTKFYDLRVIVANDGGSYDLQAQAKGAQADDGNLLLRSTGEKGWDRGDDGTFSAGDMCWSKSCS</sequence>
<dbReference type="Pfam" id="PF16732">
    <property type="entry name" value="ComP_DUS"/>
    <property type="match status" value="1"/>
</dbReference>
<dbReference type="PANTHER" id="PTHR30093">
    <property type="entry name" value="GENERAL SECRETION PATHWAY PROTEIN G"/>
    <property type="match status" value="1"/>
</dbReference>
<dbReference type="PANTHER" id="PTHR30093:SF47">
    <property type="entry name" value="TYPE IV PILUS NON-CORE MINOR PILIN PILE"/>
    <property type="match status" value="1"/>
</dbReference>
<dbReference type="RefSeq" id="WP_269455105.1">
    <property type="nucleotide sequence ID" value="NZ_CP088953.1"/>
</dbReference>
<evidence type="ECO:0000256" key="1">
    <source>
        <dbReference type="ARBA" id="ARBA00022481"/>
    </source>
</evidence>
<dbReference type="InterPro" id="IPR045584">
    <property type="entry name" value="Pilin-like"/>
</dbReference>